<sequence>MKLEDFNLRNIYLWILKLILWLYLFRFSYGIISISNCCIEWGSYSWSYDNNNTLIDNIGRFGLFKGLIVSGFATNMALLISICFATFMLHRLTHYCKWDRISKLLKRKLDNKG</sequence>
<organism evidence="2 3">
    <name type="scientific">Azobacteroides pseudotrichonymphae genomovar. CFP2</name>
    <dbReference type="NCBI Taxonomy" id="511995"/>
    <lineage>
        <taxon>Bacteria</taxon>
        <taxon>Pseudomonadati</taxon>
        <taxon>Bacteroidota</taxon>
        <taxon>Bacteroidia</taxon>
        <taxon>Bacteroidales</taxon>
        <taxon>Candidatus Azobacteroides</taxon>
    </lineage>
</organism>
<dbReference type="KEGG" id="aps:CFPG_P1-15"/>
<feature type="transmembrane region" description="Helical" evidence="1">
    <location>
        <begin position="12"/>
        <end position="32"/>
    </location>
</feature>
<keyword evidence="1" id="KW-0472">Membrane</keyword>
<evidence type="ECO:0000313" key="2">
    <source>
        <dbReference type="EMBL" id="BAG84036.1"/>
    </source>
</evidence>
<keyword evidence="3" id="KW-1185">Reference proteome</keyword>
<feature type="transmembrane region" description="Helical" evidence="1">
    <location>
        <begin position="67"/>
        <end position="90"/>
    </location>
</feature>
<geneLocation type="plasmid" evidence="2 3">
    <name>pCFPG1</name>
</geneLocation>
<proteinExistence type="predicted"/>
<keyword evidence="1" id="KW-0812">Transmembrane</keyword>
<dbReference type="Proteomes" id="UP000000723">
    <property type="component" value="Plasmid pCFPG1"/>
</dbReference>
<gene>
    <name evidence="2" type="ordered locus">CFPG_P1-15</name>
</gene>
<dbReference type="HOGENOM" id="CLU_2091774_0_0_10"/>
<evidence type="ECO:0000256" key="1">
    <source>
        <dbReference type="SAM" id="Phobius"/>
    </source>
</evidence>
<name>B6YS64_AZOPC</name>
<keyword evidence="1" id="KW-1133">Transmembrane helix</keyword>
<accession>B6YS64</accession>
<protein>
    <submittedName>
        <fullName evidence="2">Uncharacterized protein</fullName>
    </submittedName>
</protein>
<dbReference type="AlphaFoldDB" id="B6YS64"/>
<dbReference type="EMBL" id="AP010657">
    <property type="protein sequence ID" value="BAG84036.1"/>
    <property type="molecule type" value="Genomic_DNA"/>
</dbReference>
<keyword evidence="2" id="KW-0614">Plasmid</keyword>
<dbReference type="RefSeq" id="WP_012573002.1">
    <property type="nucleotide sequence ID" value="NC_011564.1"/>
</dbReference>
<reference evidence="3" key="1">
    <citation type="journal article" date="2008" name="Science">
        <title>Genome of an endosymbiont coupling N2 fixation to cellulolysis within RT protist cells in termite gut.</title>
        <authorList>
            <person name="Hongoh Y."/>
            <person name="Sharma V.K."/>
            <person name="Prakash T."/>
            <person name="Noda S."/>
            <person name="Toh H."/>
            <person name="Taylor T.D."/>
            <person name="Kudo T."/>
            <person name="Sakaki Y."/>
            <person name="Toyoda A."/>
            <person name="Hattori M."/>
            <person name="Ohkuma M."/>
        </authorList>
    </citation>
    <scope>NUCLEOTIDE SEQUENCE [LARGE SCALE GENOMIC DNA]</scope>
    <source>
        <plasmid evidence="3">pCFPG1</plasmid>
    </source>
</reference>
<evidence type="ECO:0000313" key="3">
    <source>
        <dbReference type="Proteomes" id="UP000000723"/>
    </source>
</evidence>